<comment type="pathway">
    <text evidence="11">Bacterial outer membrane biogenesis; LPS lipid A biosynthesis.</text>
</comment>
<dbReference type="GO" id="GO:0016020">
    <property type="term" value="C:membrane"/>
    <property type="evidence" value="ECO:0007669"/>
    <property type="project" value="GOC"/>
</dbReference>
<dbReference type="EC" id="2.4.1.182" evidence="3 11"/>
<dbReference type="GO" id="GO:0008915">
    <property type="term" value="F:lipid-A-disaccharide synthase activity"/>
    <property type="evidence" value="ECO:0007669"/>
    <property type="project" value="UniProtKB-UniRule"/>
</dbReference>
<evidence type="ECO:0000256" key="3">
    <source>
        <dbReference type="ARBA" id="ARBA00012687"/>
    </source>
</evidence>
<keyword evidence="7 11" id="KW-0328">Glycosyltransferase</keyword>
<evidence type="ECO:0000313" key="13">
    <source>
        <dbReference type="Proteomes" id="UP000622604"/>
    </source>
</evidence>
<comment type="similarity">
    <text evidence="2 11">Belongs to the LpxB family.</text>
</comment>
<dbReference type="EMBL" id="BMZC01000006">
    <property type="protein sequence ID" value="GGZ65244.1"/>
    <property type="molecule type" value="Genomic_DNA"/>
</dbReference>
<comment type="caution">
    <text evidence="12">The sequence shown here is derived from an EMBL/GenBank/DDBJ whole genome shotgun (WGS) entry which is preliminary data.</text>
</comment>
<proteinExistence type="inferred from homology"/>
<evidence type="ECO:0000256" key="1">
    <source>
        <dbReference type="ARBA" id="ARBA00002056"/>
    </source>
</evidence>
<keyword evidence="8 11" id="KW-0808">Transferase</keyword>
<evidence type="ECO:0000313" key="12">
    <source>
        <dbReference type="EMBL" id="GGZ65244.1"/>
    </source>
</evidence>
<organism evidence="12 13">
    <name type="scientific">Paraglaciecola chathamensis</name>
    <dbReference type="NCBI Taxonomy" id="368405"/>
    <lineage>
        <taxon>Bacteria</taxon>
        <taxon>Pseudomonadati</taxon>
        <taxon>Pseudomonadota</taxon>
        <taxon>Gammaproteobacteria</taxon>
        <taxon>Alteromonadales</taxon>
        <taxon>Alteromonadaceae</taxon>
        <taxon>Paraglaciecola</taxon>
    </lineage>
</organism>
<accession>A0A8H9IGS5</accession>
<dbReference type="PANTHER" id="PTHR30372:SF4">
    <property type="entry name" value="LIPID-A-DISACCHARIDE SYNTHASE, MITOCHONDRIAL-RELATED"/>
    <property type="match status" value="1"/>
</dbReference>
<comment type="function">
    <text evidence="1 11">Condensation of UDP-2,3-diacylglucosamine and 2,3-diacylglucosamine-1-phosphate to form lipid A disaccharide, a precursor of lipid A, a phosphorylated glycolipid that anchors the lipopolysaccharide to the outer membrane of the cell.</text>
</comment>
<dbReference type="GO" id="GO:0009245">
    <property type="term" value="P:lipid A biosynthetic process"/>
    <property type="evidence" value="ECO:0007669"/>
    <property type="project" value="UniProtKB-UniRule"/>
</dbReference>
<evidence type="ECO:0000256" key="4">
    <source>
        <dbReference type="ARBA" id="ARBA00020902"/>
    </source>
</evidence>
<evidence type="ECO:0000256" key="11">
    <source>
        <dbReference type="HAMAP-Rule" id="MF_00392"/>
    </source>
</evidence>
<evidence type="ECO:0000256" key="7">
    <source>
        <dbReference type="ARBA" id="ARBA00022676"/>
    </source>
</evidence>
<keyword evidence="6 11" id="KW-0441">Lipid A biosynthesis</keyword>
<evidence type="ECO:0000256" key="10">
    <source>
        <dbReference type="ARBA" id="ARBA00048975"/>
    </source>
</evidence>
<dbReference type="NCBIfam" id="TIGR00215">
    <property type="entry name" value="lpxB"/>
    <property type="match status" value="1"/>
</dbReference>
<dbReference type="Pfam" id="PF02684">
    <property type="entry name" value="LpxB"/>
    <property type="match status" value="1"/>
</dbReference>
<dbReference type="RefSeq" id="WP_191866146.1">
    <property type="nucleotide sequence ID" value="NZ_BMZC01000006.1"/>
</dbReference>
<evidence type="ECO:0000256" key="2">
    <source>
        <dbReference type="ARBA" id="ARBA00007868"/>
    </source>
</evidence>
<dbReference type="InterPro" id="IPR003835">
    <property type="entry name" value="Glyco_trans_19"/>
</dbReference>
<keyword evidence="9 11" id="KW-0443">Lipid metabolism</keyword>
<reference evidence="12" key="2">
    <citation type="submission" date="2020-09" db="EMBL/GenBank/DDBJ databases">
        <authorList>
            <person name="Sun Q."/>
            <person name="Kim S."/>
        </authorList>
    </citation>
    <scope>NUCLEOTIDE SEQUENCE</scope>
    <source>
        <strain evidence="12">KCTC 32337</strain>
    </source>
</reference>
<dbReference type="CDD" id="cd01635">
    <property type="entry name" value="Glycosyltransferase_GTB-type"/>
    <property type="match status" value="1"/>
</dbReference>
<keyword evidence="5 11" id="KW-0444">Lipid biosynthesis</keyword>
<comment type="catalytic activity">
    <reaction evidence="10 11">
        <text>a lipid X + a UDP-2-N,3-O-bis[(3R)-3-hydroxyacyl]-alpha-D-glucosamine = a lipid A disaccharide + UDP + H(+)</text>
        <dbReference type="Rhea" id="RHEA:67828"/>
        <dbReference type="ChEBI" id="CHEBI:15378"/>
        <dbReference type="ChEBI" id="CHEBI:58223"/>
        <dbReference type="ChEBI" id="CHEBI:137748"/>
        <dbReference type="ChEBI" id="CHEBI:176338"/>
        <dbReference type="ChEBI" id="CHEBI:176343"/>
        <dbReference type="EC" id="2.4.1.182"/>
    </reaction>
</comment>
<evidence type="ECO:0000256" key="9">
    <source>
        <dbReference type="ARBA" id="ARBA00023098"/>
    </source>
</evidence>
<evidence type="ECO:0000256" key="8">
    <source>
        <dbReference type="ARBA" id="ARBA00022679"/>
    </source>
</evidence>
<dbReference type="SUPFAM" id="SSF53756">
    <property type="entry name" value="UDP-Glycosyltransferase/glycogen phosphorylase"/>
    <property type="match status" value="1"/>
</dbReference>
<gene>
    <name evidence="11 12" type="primary">lpxB</name>
    <name evidence="12" type="ORF">GCM10011274_24200</name>
</gene>
<dbReference type="AlphaFoldDB" id="A0A8H9IGS5"/>
<dbReference type="UniPathway" id="UPA00973"/>
<dbReference type="PANTHER" id="PTHR30372">
    <property type="entry name" value="LIPID-A-DISACCHARIDE SYNTHASE"/>
    <property type="match status" value="1"/>
</dbReference>
<evidence type="ECO:0000256" key="5">
    <source>
        <dbReference type="ARBA" id="ARBA00022516"/>
    </source>
</evidence>
<dbReference type="Gene3D" id="3.40.50.2000">
    <property type="entry name" value="Glycogen Phosphorylase B"/>
    <property type="match status" value="1"/>
</dbReference>
<sequence>MSEKNIRVGIVAGETSGDILAAGLISKIKQQYPNATFEGIAGPRMQAQGCTTIFDMEELSVMGLVEVLSRIRRLLFVRKSLYQHFIANPPDIFIGVDAPDFNLRLELPLKNAGIKTVHYVSPTVWAWREKRVFKIAKATDLVLSLFPFEKQVYDKHNIPCQFVGHTMADSIAIAPDKEAARRALKVRTEERVLALLPGSRHSEVNLLLDIFMQSAELLAKEVSDLSVLIPVVNKERKRQVEDYMREHTVDVNYRVVIGHAREVMTASDAVLLASGTATLEAMLCKRPMVVAYRMSWLTHQMMKRLYIAKYFALPNILADEELVPELLQEDVNPQIIAKKLLHYFTQSDEDKTALVARFTQLHEVLKQDADAQAARAVLALIEPNQESN</sequence>
<name>A0A8H9IGS5_9ALTE</name>
<protein>
    <recommendedName>
        <fullName evidence="4 11">Lipid-A-disaccharide synthase</fullName>
        <ecNumber evidence="3 11">2.4.1.182</ecNumber>
    </recommendedName>
</protein>
<dbReference type="Proteomes" id="UP000622604">
    <property type="component" value="Unassembled WGS sequence"/>
</dbReference>
<dbReference type="HAMAP" id="MF_00392">
    <property type="entry name" value="LpxB"/>
    <property type="match status" value="1"/>
</dbReference>
<evidence type="ECO:0000256" key="6">
    <source>
        <dbReference type="ARBA" id="ARBA00022556"/>
    </source>
</evidence>
<dbReference type="GO" id="GO:0005543">
    <property type="term" value="F:phospholipid binding"/>
    <property type="evidence" value="ECO:0007669"/>
    <property type="project" value="TreeGrafter"/>
</dbReference>
<reference evidence="12" key="1">
    <citation type="journal article" date="2014" name="Int. J. Syst. Evol. Microbiol.">
        <title>Complete genome sequence of Corynebacterium casei LMG S-19264T (=DSM 44701T), isolated from a smear-ripened cheese.</title>
        <authorList>
            <consortium name="US DOE Joint Genome Institute (JGI-PGF)"/>
            <person name="Walter F."/>
            <person name="Albersmeier A."/>
            <person name="Kalinowski J."/>
            <person name="Ruckert C."/>
        </authorList>
    </citation>
    <scope>NUCLEOTIDE SEQUENCE</scope>
    <source>
        <strain evidence="12">KCTC 32337</strain>
    </source>
</reference>